<evidence type="ECO:0000256" key="4">
    <source>
        <dbReference type="ARBA" id="ARBA00023242"/>
    </source>
</evidence>
<dbReference type="SMART" id="SM00353">
    <property type="entry name" value="HLH"/>
    <property type="match status" value="1"/>
</dbReference>
<keyword evidence="2 5" id="KW-0805">Transcription regulation</keyword>
<keyword evidence="9" id="KW-1185">Reference proteome</keyword>
<name>A0A6A3AV01_HIBSY</name>
<gene>
    <name evidence="8" type="ORF">F3Y22_tig00110338pilonHSYRG00102</name>
</gene>
<feature type="region of interest" description="Disordered" evidence="6">
    <location>
        <begin position="148"/>
        <end position="169"/>
    </location>
</feature>
<dbReference type="AlphaFoldDB" id="A0A6A3AV01"/>
<dbReference type="PANTHER" id="PTHR11514">
    <property type="entry name" value="MYC"/>
    <property type="match status" value="1"/>
</dbReference>
<keyword evidence="3 5" id="KW-0804">Transcription</keyword>
<dbReference type="SUPFAM" id="SSF47459">
    <property type="entry name" value="HLH, helix-loop-helix DNA-binding domain"/>
    <property type="match status" value="1"/>
</dbReference>
<evidence type="ECO:0000256" key="3">
    <source>
        <dbReference type="ARBA" id="ARBA00023163"/>
    </source>
</evidence>
<reference evidence="8" key="1">
    <citation type="submission" date="2019-09" db="EMBL/GenBank/DDBJ databases">
        <title>Draft genome information of white flower Hibiscus syriacus.</title>
        <authorList>
            <person name="Kim Y.-M."/>
        </authorList>
    </citation>
    <scope>NUCLEOTIDE SEQUENCE [LARGE SCALE GENOMIC DNA]</scope>
    <source>
        <strain evidence="8">YM2019G1</strain>
    </source>
</reference>
<dbReference type="InterPro" id="IPR036638">
    <property type="entry name" value="HLH_DNA-bd_sf"/>
</dbReference>
<dbReference type="InterPro" id="IPR011598">
    <property type="entry name" value="bHLH_dom"/>
</dbReference>
<dbReference type="PANTHER" id="PTHR11514:SF115">
    <property type="entry name" value="TRANSCRIPTION FACTOR"/>
    <property type="match status" value="1"/>
</dbReference>
<dbReference type="PROSITE" id="PS50888">
    <property type="entry name" value="BHLH"/>
    <property type="match status" value="1"/>
</dbReference>
<evidence type="ECO:0000259" key="7">
    <source>
        <dbReference type="PROSITE" id="PS50888"/>
    </source>
</evidence>
<evidence type="ECO:0000313" key="9">
    <source>
        <dbReference type="Proteomes" id="UP000436088"/>
    </source>
</evidence>
<protein>
    <recommendedName>
        <fullName evidence="5">Transcription factor</fullName>
        <shortName evidence="5">bHLH transcription factor</shortName>
    </recommendedName>
    <alternativeName>
        <fullName evidence="5">Basic helix-loop-helix protein</fullName>
    </alternativeName>
</protein>
<feature type="domain" description="BHLH" evidence="7">
    <location>
        <begin position="164"/>
        <end position="213"/>
    </location>
</feature>
<accession>A0A6A3AV01</accession>
<organism evidence="8 9">
    <name type="scientific">Hibiscus syriacus</name>
    <name type="common">Rose of Sharon</name>
    <dbReference type="NCBI Taxonomy" id="106335"/>
    <lineage>
        <taxon>Eukaryota</taxon>
        <taxon>Viridiplantae</taxon>
        <taxon>Streptophyta</taxon>
        <taxon>Embryophyta</taxon>
        <taxon>Tracheophyta</taxon>
        <taxon>Spermatophyta</taxon>
        <taxon>Magnoliopsida</taxon>
        <taxon>eudicotyledons</taxon>
        <taxon>Gunneridae</taxon>
        <taxon>Pentapetalae</taxon>
        <taxon>rosids</taxon>
        <taxon>malvids</taxon>
        <taxon>Malvales</taxon>
        <taxon>Malvaceae</taxon>
        <taxon>Malvoideae</taxon>
        <taxon>Hibiscus</taxon>
    </lineage>
</organism>
<dbReference type="Proteomes" id="UP000436088">
    <property type="component" value="Unassembled WGS sequence"/>
</dbReference>
<comment type="caution">
    <text evidence="8">The sequence shown here is derived from an EMBL/GenBank/DDBJ whole genome shotgun (WGS) entry which is preliminary data.</text>
</comment>
<comment type="subcellular location">
    <subcellularLocation>
        <location evidence="1 5">Nucleus</location>
    </subcellularLocation>
</comment>
<evidence type="ECO:0000256" key="1">
    <source>
        <dbReference type="ARBA" id="ARBA00004123"/>
    </source>
</evidence>
<evidence type="ECO:0000313" key="8">
    <source>
        <dbReference type="EMBL" id="KAE8708554.1"/>
    </source>
</evidence>
<dbReference type="InterPro" id="IPR045084">
    <property type="entry name" value="AIB/MYC-like"/>
</dbReference>
<dbReference type="GO" id="GO:0005634">
    <property type="term" value="C:nucleus"/>
    <property type="evidence" value="ECO:0007669"/>
    <property type="project" value="UniProtKB-SubCell"/>
</dbReference>
<dbReference type="Pfam" id="PF14215">
    <property type="entry name" value="bHLH-MYC_N"/>
    <property type="match status" value="1"/>
</dbReference>
<dbReference type="EMBL" id="VEPZ02000940">
    <property type="protein sequence ID" value="KAE8708554.1"/>
    <property type="molecule type" value="Genomic_DNA"/>
</dbReference>
<dbReference type="Pfam" id="PF00010">
    <property type="entry name" value="HLH"/>
    <property type="match status" value="1"/>
</dbReference>
<evidence type="ECO:0000256" key="5">
    <source>
        <dbReference type="RuleBase" id="RU369104"/>
    </source>
</evidence>
<dbReference type="GO" id="GO:0046983">
    <property type="term" value="F:protein dimerization activity"/>
    <property type="evidence" value="ECO:0007669"/>
    <property type="project" value="InterPro"/>
</dbReference>
<evidence type="ECO:0000256" key="6">
    <source>
        <dbReference type="SAM" id="MobiDB-lite"/>
    </source>
</evidence>
<dbReference type="Gene3D" id="4.10.280.10">
    <property type="entry name" value="Helix-loop-helix DNA-binding domain"/>
    <property type="match status" value="1"/>
</dbReference>
<dbReference type="InterPro" id="IPR025610">
    <property type="entry name" value="MYC/MYB_N"/>
</dbReference>
<evidence type="ECO:0000256" key="2">
    <source>
        <dbReference type="ARBA" id="ARBA00023015"/>
    </source>
</evidence>
<proteinExistence type="predicted"/>
<dbReference type="CDD" id="cd11449">
    <property type="entry name" value="bHLH_AtAIB_like"/>
    <property type="match status" value="1"/>
</dbReference>
<feature type="compositionally biased region" description="Basic and acidic residues" evidence="6">
    <location>
        <begin position="153"/>
        <end position="169"/>
    </location>
</feature>
<sequence length="659" mass="76342">MPSSSSSLNTLVPDASPTWQQRLQFIIQSRPEWWVYSIFWQASRDARDHVVLSWGDGYFRGTRDFTCKSSNMLSQQRKRSGKEVQGFFNEVMDMDRMVDGDGDFTDYEWYYTISMTLSFTVGDGILGKAFGSSSHIWLRDHEPITRSLTPADQIREHKPRSGKESPIDHVEAERQRREKLNHRFYALRSVVPKISKMDKASLLSDAVTYIKELQSKIDKLETELLSFMFTMPAIKHDLMLQDVVVKVPTGIFICDTAIQLVANNVQVAVELSGGATNNVVKRMPGSVDLSLRCCELLALTKVRFYCSCDKFGEKFQQPMVLAYDKANRPADVLNADDEMKPTSRIEFEEVKMALRKMGRDKAVGPDQIPITVWLALGEKGVKWLTNIFNIILETANMLEEWRESTVIPIYKNKGDPQHCGNYRGIKLLSHTMKLWERVIEARLRQVTRVSENQFGFMPDRSTTEAIHLLRRLMEKYREKREIFTWRSLTLRRHIRLDYGRHLLCDTRRCSMVGNENDEDVEVCIEGHILPSKDCFKYLGSIIHKDGGVDDDVTYRIKAGWLKWRAATGVLCDKKDVLGVVPISEKLREGRLRWFGHVLRRQPSDAVRRVESITVDGTRRRRRPRWKWEDCLRSDLNDLALTEDMTSDKKVWRLKTRVAE</sequence>
<dbReference type="GO" id="GO:0000976">
    <property type="term" value="F:transcription cis-regulatory region binding"/>
    <property type="evidence" value="ECO:0007669"/>
    <property type="project" value="TreeGrafter"/>
</dbReference>
<keyword evidence="4 5" id="KW-0539">Nucleus</keyword>
<dbReference type="GO" id="GO:0003700">
    <property type="term" value="F:DNA-binding transcription factor activity"/>
    <property type="evidence" value="ECO:0007669"/>
    <property type="project" value="InterPro"/>
</dbReference>